<feature type="region of interest" description="Disordered" evidence="5">
    <location>
        <begin position="162"/>
        <end position="185"/>
    </location>
</feature>
<keyword evidence="8" id="KW-1185">Reference proteome</keyword>
<feature type="transmembrane region" description="Helical" evidence="6">
    <location>
        <begin position="701"/>
        <end position="721"/>
    </location>
</feature>
<evidence type="ECO:0000256" key="5">
    <source>
        <dbReference type="SAM" id="MobiDB-lite"/>
    </source>
</evidence>
<feature type="compositionally biased region" description="Basic and acidic residues" evidence="5">
    <location>
        <begin position="236"/>
        <end position="250"/>
    </location>
</feature>
<accession>A0A1Q8RNT5</accession>
<dbReference type="EMBL" id="MPGH01000138">
    <property type="protein sequence ID" value="OLN85988.1"/>
    <property type="molecule type" value="Genomic_DNA"/>
</dbReference>
<dbReference type="PANTHER" id="PTHR23502">
    <property type="entry name" value="MAJOR FACILITATOR SUPERFAMILY"/>
    <property type="match status" value="1"/>
</dbReference>
<feature type="compositionally biased region" description="Polar residues" evidence="5">
    <location>
        <begin position="162"/>
        <end position="171"/>
    </location>
</feature>
<feature type="transmembrane region" description="Helical" evidence="6">
    <location>
        <begin position="669"/>
        <end position="689"/>
    </location>
</feature>
<dbReference type="Proteomes" id="UP000186583">
    <property type="component" value="Unassembled WGS sequence"/>
</dbReference>
<dbReference type="InterPro" id="IPR036259">
    <property type="entry name" value="MFS_trans_sf"/>
</dbReference>
<dbReference type="OrthoDB" id="10250282at2759"/>
<organism evidence="7 8">
    <name type="scientific">Colletotrichum chlorophyti</name>
    <dbReference type="NCBI Taxonomy" id="708187"/>
    <lineage>
        <taxon>Eukaryota</taxon>
        <taxon>Fungi</taxon>
        <taxon>Dikarya</taxon>
        <taxon>Ascomycota</taxon>
        <taxon>Pezizomycotina</taxon>
        <taxon>Sordariomycetes</taxon>
        <taxon>Hypocreomycetidae</taxon>
        <taxon>Glomerellales</taxon>
        <taxon>Glomerellaceae</taxon>
        <taxon>Colletotrichum</taxon>
    </lineage>
</organism>
<dbReference type="GO" id="GO:0022857">
    <property type="term" value="F:transmembrane transporter activity"/>
    <property type="evidence" value="ECO:0007669"/>
    <property type="project" value="TreeGrafter"/>
</dbReference>
<keyword evidence="2 6" id="KW-0812">Transmembrane</keyword>
<gene>
    <name evidence="7" type="ORF">CCHL11_05333</name>
</gene>
<dbReference type="STRING" id="708187.A0A1Q8RNT5"/>
<evidence type="ECO:0000256" key="3">
    <source>
        <dbReference type="ARBA" id="ARBA00022989"/>
    </source>
</evidence>
<evidence type="ECO:0000313" key="7">
    <source>
        <dbReference type="EMBL" id="OLN85988.1"/>
    </source>
</evidence>
<feature type="compositionally biased region" description="Basic and acidic residues" evidence="5">
    <location>
        <begin position="515"/>
        <end position="526"/>
    </location>
</feature>
<comment type="subcellular location">
    <subcellularLocation>
        <location evidence="1">Membrane</location>
        <topology evidence="1">Multi-pass membrane protein</topology>
    </subcellularLocation>
</comment>
<evidence type="ECO:0000256" key="6">
    <source>
        <dbReference type="SAM" id="Phobius"/>
    </source>
</evidence>
<sequence>MADFAIKIPEKDAVSSISSTRSGAFRHALLKTASRRPMIIEKELPVSPVLSGPNEEFQRPKRKDERNGYKDGVKVTVLSRKYSPIAPQDGHPLPDDGFEEYRGNNGMPTARERICADAILHPDTSPIKVHHRGFLKDVDFCDAEQPISQNPQAFVGSLLASSPKSQMSSEPDVTRAPTRPTMTGDGLCLSSVDVTGLESAHSHMTKVRPAFNLPTPQHSTVARGPQALLGVSKVRPFDPSKEHPSSERDMASFTSSDHYYGGMTTIPVSKVRTFNEEPPQLNHHLGHQPTSKVQPFNDNTNIEAQEDDEQNKYFAIGSNVSGRATRSKHGKLQSPTLGRSRAGTLDYKRTTQWLRDLLKTPEDHPTKLTEMPFKTKRASYVPLTDLAEHGSSSRRMTRQSTLPPSDVEPGVFQNTFGELERLLHEVLSLASQVADREETKSFDIRRPIYHDLDAEAPSDDCEAQHFSDIDLNNNRAMLKRAATFPNTGRHAVHDVRDVYRNISLTPRTTELENTVVDRTKIGQDTKTKRRHRSRSRQAAPVPEKISSKKKGKASKKIQHTKPKPAAKVHTDSDVCSMDGSDESSIIKRSAQYQAQDRGSGPAQPRGFSLAKSKRRQPIARDWSPIRKRAIATVACISTALVGMLIGIYAGLVPSLQYYIMDTSHATINGNVGCFLGMALPTFFCWPLPLMHGRKPYIMSSLILTMPLLFPQALAVSAQRFYNITG</sequence>
<evidence type="ECO:0000256" key="2">
    <source>
        <dbReference type="ARBA" id="ARBA00022692"/>
    </source>
</evidence>
<dbReference type="SUPFAM" id="SSF103473">
    <property type="entry name" value="MFS general substrate transporter"/>
    <property type="match status" value="1"/>
</dbReference>
<comment type="caution">
    <text evidence="7">The sequence shown here is derived from an EMBL/GenBank/DDBJ whole genome shotgun (WGS) entry which is preliminary data.</text>
</comment>
<protein>
    <recommendedName>
        <fullName evidence="9">Polyamine transport protein</fullName>
    </recommendedName>
</protein>
<reference evidence="7 8" key="1">
    <citation type="submission" date="2016-11" db="EMBL/GenBank/DDBJ databases">
        <title>Draft Genome Assembly of Colletotrichum chlorophyti a pathogen of herbaceous plants.</title>
        <authorList>
            <person name="Gan P."/>
            <person name="Narusaka M."/>
            <person name="Tsushima A."/>
            <person name="Narusaka Y."/>
            <person name="Takano Y."/>
            <person name="Shirasu K."/>
        </authorList>
    </citation>
    <scope>NUCLEOTIDE SEQUENCE [LARGE SCALE GENOMIC DNA]</scope>
    <source>
        <strain evidence="7 8">NTL11</strain>
    </source>
</reference>
<proteinExistence type="predicted"/>
<evidence type="ECO:0000256" key="4">
    <source>
        <dbReference type="ARBA" id="ARBA00023136"/>
    </source>
</evidence>
<dbReference type="PANTHER" id="PTHR23502:SF76">
    <property type="entry name" value="POLYAMINE TRANSPORT PROTEIN"/>
    <property type="match status" value="1"/>
</dbReference>
<feature type="compositionally biased region" description="Basic residues" evidence="5">
    <location>
        <begin position="547"/>
        <end position="566"/>
    </location>
</feature>
<feature type="region of interest" description="Disordered" evidence="5">
    <location>
        <begin position="236"/>
        <end position="256"/>
    </location>
</feature>
<feature type="region of interest" description="Disordered" evidence="5">
    <location>
        <begin position="387"/>
        <end position="410"/>
    </location>
</feature>
<keyword evidence="3 6" id="KW-1133">Transmembrane helix</keyword>
<evidence type="ECO:0000313" key="8">
    <source>
        <dbReference type="Proteomes" id="UP000186583"/>
    </source>
</evidence>
<evidence type="ECO:0000256" key="1">
    <source>
        <dbReference type="ARBA" id="ARBA00004141"/>
    </source>
</evidence>
<evidence type="ECO:0008006" key="9">
    <source>
        <dbReference type="Google" id="ProtNLM"/>
    </source>
</evidence>
<keyword evidence="4 6" id="KW-0472">Membrane</keyword>
<name>A0A1Q8RNT5_9PEZI</name>
<feature type="region of interest" description="Disordered" evidence="5">
    <location>
        <begin position="514"/>
        <end position="615"/>
    </location>
</feature>
<feature type="transmembrane region" description="Helical" evidence="6">
    <location>
        <begin position="629"/>
        <end position="649"/>
    </location>
</feature>
<dbReference type="AlphaFoldDB" id="A0A1Q8RNT5"/>
<dbReference type="GO" id="GO:0005886">
    <property type="term" value="C:plasma membrane"/>
    <property type="evidence" value="ECO:0007669"/>
    <property type="project" value="TreeGrafter"/>
</dbReference>